<dbReference type="PROSITE" id="PS50928">
    <property type="entry name" value="ABC_TM1"/>
    <property type="match status" value="1"/>
</dbReference>
<feature type="transmembrane region" description="Helical" evidence="7">
    <location>
        <begin position="139"/>
        <end position="160"/>
    </location>
</feature>
<accession>A0A2Z2KCP5</accession>
<evidence type="ECO:0000256" key="1">
    <source>
        <dbReference type="ARBA" id="ARBA00004651"/>
    </source>
</evidence>
<feature type="domain" description="ABC transmembrane type-1" evidence="8">
    <location>
        <begin position="102"/>
        <end position="291"/>
    </location>
</feature>
<reference evidence="9 10" key="1">
    <citation type="submission" date="2017-06" db="EMBL/GenBank/DDBJ databases">
        <title>Complete genome sequence of Paenibacillus donghaensis KCTC 13049T isolated from East Sea sediment, South Korea.</title>
        <authorList>
            <person name="Jung B.K."/>
            <person name="Hong S.-J."/>
            <person name="Shin J.-H."/>
        </authorList>
    </citation>
    <scope>NUCLEOTIDE SEQUENCE [LARGE SCALE GENOMIC DNA]</scope>
    <source>
        <strain evidence="9 10">KCTC 13049</strain>
    </source>
</reference>
<dbReference type="EMBL" id="CP021780">
    <property type="protein sequence ID" value="ASA20770.1"/>
    <property type="molecule type" value="Genomic_DNA"/>
</dbReference>
<gene>
    <name evidence="9" type="ORF">B9T62_08220</name>
</gene>
<dbReference type="InterPro" id="IPR000515">
    <property type="entry name" value="MetI-like"/>
</dbReference>
<evidence type="ECO:0000256" key="7">
    <source>
        <dbReference type="RuleBase" id="RU363032"/>
    </source>
</evidence>
<keyword evidence="3" id="KW-1003">Cell membrane</keyword>
<keyword evidence="4 7" id="KW-0812">Transmembrane</keyword>
<comment type="similarity">
    <text evidence="7">Belongs to the binding-protein-dependent transport system permease family.</text>
</comment>
<protein>
    <recommendedName>
        <fullName evidence="8">ABC transmembrane type-1 domain-containing protein</fullName>
    </recommendedName>
</protein>
<keyword evidence="10" id="KW-1185">Reference proteome</keyword>
<evidence type="ECO:0000256" key="3">
    <source>
        <dbReference type="ARBA" id="ARBA00022475"/>
    </source>
</evidence>
<feature type="transmembrane region" description="Helical" evidence="7">
    <location>
        <begin position="106"/>
        <end position="127"/>
    </location>
</feature>
<dbReference type="InterPro" id="IPR035906">
    <property type="entry name" value="MetI-like_sf"/>
</dbReference>
<feature type="transmembrane region" description="Helical" evidence="7">
    <location>
        <begin position="166"/>
        <end position="187"/>
    </location>
</feature>
<dbReference type="GO" id="GO:0055085">
    <property type="term" value="P:transmembrane transport"/>
    <property type="evidence" value="ECO:0007669"/>
    <property type="project" value="InterPro"/>
</dbReference>
<dbReference type="Pfam" id="PF00528">
    <property type="entry name" value="BPD_transp_1"/>
    <property type="match status" value="1"/>
</dbReference>
<evidence type="ECO:0000256" key="5">
    <source>
        <dbReference type="ARBA" id="ARBA00022989"/>
    </source>
</evidence>
<evidence type="ECO:0000313" key="9">
    <source>
        <dbReference type="EMBL" id="ASA20770.1"/>
    </source>
</evidence>
<dbReference type="AlphaFoldDB" id="A0A2Z2KCP5"/>
<evidence type="ECO:0000313" key="10">
    <source>
        <dbReference type="Proteomes" id="UP000249890"/>
    </source>
</evidence>
<dbReference type="PANTHER" id="PTHR43744:SF12">
    <property type="entry name" value="ABC TRANSPORTER PERMEASE PROTEIN MG189-RELATED"/>
    <property type="match status" value="1"/>
</dbReference>
<evidence type="ECO:0000259" key="8">
    <source>
        <dbReference type="PROSITE" id="PS50928"/>
    </source>
</evidence>
<name>A0A2Z2KCP5_9BACL</name>
<dbReference type="Gene3D" id="1.10.3720.10">
    <property type="entry name" value="MetI-like"/>
    <property type="match status" value="1"/>
</dbReference>
<feature type="transmembrane region" description="Helical" evidence="7">
    <location>
        <begin position="270"/>
        <end position="291"/>
    </location>
</feature>
<keyword evidence="6 7" id="KW-0472">Membrane</keyword>
<dbReference type="GO" id="GO:0005886">
    <property type="term" value="C:plasma membrane"/>
    <property type="evidence" value="ECO:0007669"/>
    <property type="project" value="UniProtKB-SubCell"/>
</dbReference>
<evidence type="ECO:0000256" key="4">
    <source>
        <dbReference type="ARBA" id="ARBA00022692"/>
    </source>
</evidence>
<feature type="transmembrane region" description="Helical" evidence="7">
    <location>
        <begin position="216"/>
        <end position="234"/>
    </location>
</feature>
<sequence>MTGWAILFQCPFHYSSFCWPWHLSSFGCGGEAKEVSNENKGMDRYTGDTGYTSVSAANCLDVHYRPQTGRQPNPFLQRLVCAPYSLDTLSGILSDTLLLRWLGNSLIVASLHTLLVLTLCSLTAYALSKLNVPGGKWIYLLILAGLLIPLEVIAVSQFQVAKNLHLLNTLTVLIVPGAAAPFTVIVLKTFMDAIPDELIESAEIEGAGKFLIFRKLILPISASSMFALGILAFLQSWNSFLWPFLVITDMNKFTLPVGIPTLLSSFTVDYVTPMAVSMLSSLPAMLLFLIFQKKIVKGVAFTGIKG</sequence>
<comment type="subcellular location">
    <subcellularLocation>
        <location evidence="1 7">Cell membrane</location>
        <topology evidence="1 7">Multi-pass membrane protein</topology>
    </subcellularLocation>
</comment>
<keyword evidence="2 7" id="KW-0813">Transport</keyword>
<dbReference type="CDD" id="cd06261">
    <property type="entry name" value="TM_PBP2"/>
    <property type="match status" value="1"/>
</dbReference>
<evidence type="ECO:0000256" key="2">
    <source>
        <dbReference type="ARBA" id="ARBA00022448"/>
    </source>
</evidence>
<evidence type="ECO:0000256" key="6">
    <source>
        <dbReference type="ARBA" id="ARBA00023136"/>
    </source>
</evidence>
<organism evidence="9 10">
    <name type="scientific">Paenibacillus donghaensis</name>
    <dbReference type="NCBI Taxonomy" id="414771"/>
    <lineage>
        <taxon>Bacteria</taxon>
        <taxon>Bacillati</taxon>
        <taxon>Bacillota</taxon>
        <taxon>Bacilli</taxon>
        <taxon>Bacillales</taxon>
        <taxon>Paenibacillaceae</taxon>
        <taxon>Paenibacillus</taxon>
    </lineage>
</organism>
<proteinExistence type="inferred from homology"/>
<dbReference type="SUPFAM" id="SSF161098">
    <property type="entry name" value="MetI-like"/>
    <property type="match status" value="1"/>
</dbReference>
<dbReference type="Proteomes" id="UP000249890">
    <property type="component" value="Chromosome"/>
</dbReference>
<dbReference type="PANTHER" id="PTHR43744">
    <property type="entry name" value="ABC TRANSPORTER PERMEASE PROTEIN MG189-RELATED-RELATED"/>
    <property type="match status" value="1"/>
</dbReference>
<keyword evidence="5 7" id="KW-1133">Transmembrane helix</keyword>
<dbReference type="KEGG" id="pdh:B9T62_08220"/>